<evidence type="ECO:0000256" key="5">
    <source>
        <dbReference type="ARBA" id="ARBA00023163"/>
    </source>
</evidence>
<keyword evidence="2" id="KW-0805">Transcription regulation</keyword>
<dbReference type="AlphaFoldDB" id="A0A1N7FD85"/>
<comment type="similarity">
    <text evidence="1">Belongs to the LysR transcriptional regulatory family.</text>
</comment>
<keyword evidence="5" id="KW-0804">Transcription</keyword>
<evidence type="ECO:0000256" key="2">
    <source>
        <dbReference type="ARBA" id="ARBA00023015"/>
    </source>
</evidence>
<dbReference type="PROSITE" id="PS50931">
    <property type="entry name" value="HTH_LYSR"/>
    <property type="match status" value="1"/>
</dbReference>
<dbReference type="RefSeq" id="WP_076479000.1">
    <property type="nucleotide sequence ID" value="NZ_FTNT01000005.1"/>
</dbReference>
<dbReference type="STRING" id="1344003.SAMN05445060_1953"/>
<dbReference type="SUPFAM" id="SSF46785">
    <property type="entry name" value="Winged helix' DNA-binding domain"/>
    <property type="match status" value="1"/>
</dbReference>
<evidence type="ECO:0000256" key="1">
    <source>
        <dbReference type="ARBA" id="ARBA00009437"/>
    </source>
</evidence>
<feature type="domain" description="HTH lysR-type" evidence="6">
    <location>
        <begin position="2"/>
        <end position="59"/>
    </location>
</feature>
<keyword evidence="4" id="KW-0010">Activator</keyword>
<keyword evidence="3 7" id="KW-0238">DNA-binding</keyword>
<evidence type="ECO:0000256" key="3">
    <source>
        <dbReference type="ARBA" id="ARBA00023125"/>
    </source>
</evidence>
<dbReference type="Proteomes" id="UP000186218">
    <property type="component" value="Unassembled WGS sequence"/>
</dbReference>
<protein>
    <submittedName>
        <fullName evidence="7">DNA-binding transcriptional regulator, LysR family</fullName>
    </submittedName>
</protein>
<dbReference type="Gene3D" id="1.10.10.10">
    <property type="entry name" value="Winged helix-like DNA-binding domain superfamily/Winged helix DNA-binding domain"/>
    <property type="match status" value="1"/>
</dbReference>
<evidence type="ECO:0000256" key="4">
    <source>
        <dbReference type="ARBA" id="ARBA00023159"/>
    </source>
</evidence>
<dbReference type="Pfam" id="PF03466">
    <property type="entry name" value="LysR_substrate"/>
    <property type="match status" value="1"/>
</dbReference>
<proteinExistence type="inferred from homology"/>
<dbReference type="PANTHER" id="PTHR30346">
    <property type="entry name" value="TRANSCRIPTIONAL DUAL REGULATOR HCAR-RELATED"/>
    <property type="match status" value="1"/>
</dbReference>
<dbReference type="GO" id="GO:0003677">
    <property type="term" value="F:DNA binding"/>
    <property type="evidence" value="ECO:0007669"/>
    <property type="project" value="UniProtKB-KW"/>
</dbReference>
<dbReference type="OrthoDB" id="4131546at2"/>
<gene>
    <name evidence="7" type="ORF">SAMN05445060_1953</name>
</gene>
<reference evidence="7 8" key="1">
    <citation type="submission" date="2017-01" db="EMBL/GenBank/DDBJ databases">
        <authorList>
            <person name="Mah S.A."/>
            <person name="Swanson W.J."/>
            <person name="Moy G.W."/>
            <person name="Vacquier V.D."/>
        </authorList>
    </citation>
    <scope>NUCLEOTIDE SEQUENCE [LARGE SCALE GENOMIC DNA]</scope>
    <source>
        <strain evidence="7 8">CPCC 203464</strain>
    </source>
</reference>
<sequence>MLDVRRLPILQAVVRHGSLTAAAGALRYTTSAVSQQIAALEREVGTPLLIRGPGGARPTVAGEKLLEHAARILGAVDFAEQDLQRIATAGPDVIRLASFSSAASALLPKAIGRFRDAYPTTEVRLVSADPEDGVALLGTSGVDAAVVTEVPGDGPEFPGLYTAPVYDDEFLVVLPLHHRLATLREVQLEKLADENWIVSSASGICPDTKVFRNACAEAGFDPMVTYRSDDYQTVQGLVAANLGVSMVPSLAAGTARGDVAVRRVARRRLVRRVSLALTEPPPAGSALGSLVSLVQHVGTTLGTDRAYSVAERPLNIA</sequence>
<dbReference type="Pfam" id="PF00126">
    <property type="entry name" value="HTH_1"/>
    <property type="match status" value="1"/>
</dbReference>
<evidence type="ECO:0000313" key="8">
    <source>
        <dbReference type="Proteomes" id="UP000186218"/>
    </source>
</evidence>
<dbReference type="SUPFAM" id="SSF53850">
    <property type="entry name" value="Periplasmic binding protein-like II"/>
    <property type="match status" value="1"/>
</dbReference>
<name>A0A1N7FD85_9NOCA</name>
<dbReference type="GO" id="GO:0003700">
    <property type="term" value="F:DNA-binding transcription factor activity"/>
    <property type="evidence" value="ECO:0007669"/>
    <property type="project" value="InterPro"/>
</dbReference>
<dbReference type="Gene3D" id="3.40.190.10">
    <property type="entry name" value="Periplasmic binding protein-like II"/>
    <property type="match status" value="2"/>
</dbReference>
<evidence type="ECO:0000313" key="7">
    <source>
        <dbReference type="EMBL" id="SIR98272.1"/>
    </source>
</evidence>
<dbReference type="PANTHER" id="PTHR30346:SF29">
    <property type="entry name" value="LYSR SUBSTRATE-BINDING"/>
    <property type="match status" value="1"/>
</dbReference>
<keyword evidence="8" id="KW-1185">Reference proteome</keyword>
<dbReference type="InterPro" id="IPR036390">
    <property type="entry name" value="WH_DNA-bd_sf"/>
</dbReference>
<dbReference type="InterPro" id="IPR036388">
    <property type="entry name" value="WH-like_DNA-bd_sf"/>
</dbReference>
<dbReference type="EMBL" id="FTNT01000005">
    <property type="protein sequence ID" value="SIR98272.1"/>
    <property type="molecule type" value="Genomic_DNA"/>
</dbReference>
<organism evidence="7 8">
    <name type="scientific">Williamsia sterculiae</name>
    <dbReference type="NCBI Taxonomy" id="1344003"/>
    <lineage>
        <taxon>Bacteria</taxon>
        <taxon>Bacillati</taxon>
        <taxon>Actinomycetota</taxon>
        <taxon>Actinomycetes</taxon>
        <taxon>Mycobacteriales</taxon>
        <taxon>Nocardiaceae</taxon>
        <taxon>Williamsia</taxon>
    </lineage>
</organism>
<dbReference type="InterPro" id="IPR005119">
    <property type="entry name" value="LysR_subst-bd"/>
</dbReference>
<dbReference type="GO" id="GO:0032993">
    <property type="term" value="C:protein-DNA complex"/>
    <property type="evidence" value="ECO:0007669"/>
    <property type="project" value="TreeGrafter"/>
</dbReference>
<accession>A0A1N7FD85</accession>
<evidence type="ECO:0000259" key="6">
    <source>
        <dbReference type="PROSITE" id="PS50931"/>
    </source>
</evidence>
<dbReference type="InterPro" id="IPR000847">
    <property type="entry name" value="LysR_HTH_N"/>
</dbReference>